<organism evidence="1 2">
    <name type="scientific">Portunus trituberculatus</name>
    <name type="common">Swimming crab</name>
    <name type="synonym">Neptunus trituberculatus</name>
    <dbReference type="NCBI Taxonomy" id="210409"/>
    <lineage>
        <taxon>Eukaryota</taxon>
        <taxon>Metazoa</taxon>
        <taxon>Ecdysozoa</taxon>
        <taxon>Arthropoda</taxon>
        <taxon>Crustacea</taxon>
        <taxon>Multicrustacea</taxon>
        <taxon>Malacostraca</taxon>
        <taxon>Eumalacostraca</taxon>
        <taxon>Eucarida</taxon>
        <taxon>Decapoda</taxon>
        <taxon>Pleocyemata</taxon>
        <taxon>Brachyura</taxon>
        <taxon>Eubrachyura</taxon>
        <taxon>Portunoidea</taxon>
        <taxon>Portunidae</taxon>
        <taxon>Portuninae</taxon>
        <taxon>Portunus</taxon>
    </lineage>
</organism>
<keyword evidence="2" id="KW-1185">Reference proteome</keyword>
<proteinExistence type="predicted"/>
<name>A0A5B7HEQ9_PORTR</name>
<gene>
    <name evidence="1" type="ORF">E2C01_062688</name>
</gene>
<sequence>MGRDGAGWGGQECGCKTWAKDAALLPSVSFFLCFQLRREADGLNEMCREWVYVVCLPEGEGRAGALLRGGVIGFCPRTHGKPSPEPECPFTAVFPPGTCTDPGWKLM</sequence>
<accession>A0A5B7HEQ9</accession>
<evidence type="ECO:0000313" key="1">
    <source>
        <dbReference type="EMBL" id="MPC68486.1"/>
    </source>
</evidence>
<reference evidence="1 2" key="1">
    <citation type="submission" date="2019-05" db="EMBL/GenBank/DDBJ databases">
        <title>Another draft genome of Portunus trituberculatus and its Hox gene families provides insights of decapod evolution.</title>
        <authorList>
            <person name="Jeong J.-H."/>
            <person name="Song I."/>
            <person name="Kim S."/>
            <person name="Choi T."/>
            <person name="Kim D."/>
            <person name="Ryu S."/>
            <person name="Kim W."/>
        </authorList>
    </citation>
    <scope>NUCLEOTIDE SEQUENCE [LARGE SCALE GENOMIC DNA]</scope>
    <source>
        <tissue evidence="1">Muscle</tissue>
    </source>
</reference>
<comment type="caution">
    <text evidence="1">The sequence shown here is derived from an EMBL/GenBank/DDBJ whole genome shotgun (WGS) entry which is preliminary data.</text>
</comment>
<dbReference type="AlphaFoldDB" id="A0A5B7HEQ9"/>
<protein>
    <submittedName>
        <fullName evidence="1">Uncharacterized protein</fullName>
    </submittedName>
</protein>
<evidence type="ECO:0000313" key="2">
    <source>
        <dbReference type="Proteomes" id="UP000324222"/>
    </source>
</evidence>
<dbReference type="EMBL" id="VSRR010027924">
    <property type="protein sequence ID" value="MPC68486.1"/>
    <property type="molecule type" value="Genomic_DNA"/>
</dbReference>
<dbReference type="Proteomes" id="UP000324222">
    <property type="component" value="Unassembled WGS sequence"/>
</dbReference>